<accession>A0A383DWR7</accession>
<organism evidence="1">
    <name type="scientific">marine metagenome</name>
    <dbReference type="NCBI Taxonomy" id="408172"/>
    <lineage>
        <taxon>unclassified sequences</taxon>
        <taxon>metagenomes</taxon>
        <taxon>ecological metagenomes</taxon>
    </lineage>
</organism>
<name>A0A383DWR7_9ZZZZ</name>
<dbReference type="AlphaFoldDB" id="A0A383DWR7"/>
<sequence>MIKNLIAASKNNYQNDGQENNFALAVSNPS</sequence>
<gene>
    <name evidence="1" type="ORF">METZ01_LOCUS501132</name>
</gene>
<proteinExistence type="predicted"/>
<dbReference type="EMBL" id="UINC01220387">
    <property type="protein sequence ID" value="SVE48278.1"/>
    <property type="molecule type" value="Genomic_DNA"/>
</dbReference>
<protein>
    <submittedName>
        <fullName evidence="1">Uncharacterized protein</fullName>
    </submittedName>
</protein>
<evidence type="ECO:0000313" key="1">
    <source>
        <dbReference type="EMBL" id="SVE48278.1"/>
    </source>
</evidence>
<reference evidence="1" key="1">
    <citation type="submission" date="2018-05" db="EMBL/GenBank/DDBJ databases">
        <authorList>
            <person name="Lanie J.A."/>
            <person name="Ng W.-L."/>
            <person name="Kazmierczak K.M."/>
            <person name="Andrzejewski T.M."/>
            <person name="Davidsen T.M."/>
            <person name="Wayne K.J."/>
            <person name="Tettelin H."/>
            <person name="Glass J.I."/>
            <person name="Rusch D."/>
            <person name="Podicherti R."/>
            <person name="Tsui H.-C.T."/>
            <person name="Winkler M.E."/>
        </authorList>
    </citation>
    <scope>NUCLEOTIDE SEQUENCE</scope>
</reference>